<evidence type="ECO:0000313" key="2">
    <source>
        <dbReference type="Proteomes" id="UP000076078"/>
    </source>
</evidence>
<name>A0A151ZC19_TIELA</name>
<gene>
    <name evidence="1" type="ORF">DLAC_08389</name>
</gene>
<accession>A0A151ZC19</accession>
<protein>
    <recommendedName>
        <fullName evidence="3">F-box domain-containing protein</fullName>
    </recommendedName>
</protein>
<evidence type="ECO:0008006" key="3">
    <source>
        <dbReference type="Google" id="ProtNLM"/>
    </source>
</evidence>
<sequence length="537" mass="62421">MLPRFLFIEIIKIIKLNFKRSNFIWFEDLALVSKEWRDFIQPKFRGYTISNLSSFLKAPNKTGMKLEVSIEHDMVYEQWGSDIIDHLYSLRLTKVTQLPNLRSPPHLKMLFLSKCGLDFLNLLNFIETNIQSILNLKLLDIGVEGDIDILPLIPSFRNLKYLEICNNNFDIHTQLIGLESLSLLENLDKIKITNHQVTKKSFRSLLEKIKASKVDIENLIFTSIDTLKEDVNYIFSSTIFSKTIKEFEFSIEYIEFSVESFVHFLNHNHHLKSIHIVGSTSGNIENLYISNTTLEYLHLASYLVYGLGISLYCLWNCQSNLKLLNLDEVNTPIDQLMSLHPKCYYVYAFDGKYKCEQKLIDLINLNVRSVKLINYSTSSVLSTSSTIFECITTRNQHIQHINFNCQIECDMFCQLVKINLPTLTSLHCYKIINWNLNDIVDNLILNTNIRSITICKCYDNVPIGSNSEFIQQAIKLLNQNHTLTNIGLYSIRDGTFSKDDLEQFDKTLKTLNNLNHFSTYPKSIRYITNKYMMSSYL</sequence>
<reference evidence="1 2" key="1">
    <citation type="submission" date="2015-12" db="EMBL/GenBank/DDBJ databases">
        <title>Dictyostelia acquired genes for synthesis and detection of signals that induce cell-type specialization by lateral gene transfer from prokaryotes.</title>
        <authorList>
            <person name="Gloeckner G."/>
            <person name="Schaap P."/>
        </authorList>
    </citation>
    <scope>NUCLEOTIDE SEQUENCE [LARGE SCALE GENOMIC DNA]</scope>
    <source>
        <strain evidence="1 2">TK</strain>
    </source>
</reference>
<comment type="caution">
    <text evidence="1">The sequence shown here is derived from an EMBL/GenBank/DDBJ whole genome shotgun (WGS) entry which is preliminary data.</text>
</comment>
<dbReference type="EMBL" id="LODT01000035">
    <property type="protein sequence ID" value="KYQ91424.1"/>
    <property type="molecule type" value="Genomic_DNA"/>
</dbReference>
<dbReference type="AlphaFoldDB" id="A0A151ZC19"/>
<evidence type="ECO:0000313" key="1">
    <source>
        <dbReference type="EMBL" id="KYQ91424.1"/>
    </source>
</evidence>
<dbReference type="Proteomes" id="UP000076078">
    <property type="component" value="Unassembled WGS sequence"/>
</dbReference>
<dbReference type="SUPFAM" id="SSF52047">
    <property type="entry name" value="RNI-like"/>
    <property type="match status" value="1"/>
</dbReference>
<proteinExistence type="predicted"/>
<dbReference type="OrthoDB" id="1421090at2759"/>
<organism evidence="1 2">
    <name type="scientific">Tieghemostelium lacteum</name>
    <name type="common">Slime mold</name>
    <name type="synonym">Dictyostelium lacteum</name>
    <dbReference type="NCBI Taxonomy" id="361077"/>
    <lineage>
        <taxon>Eukaryota</taxon>
        <taxon>Amoebozoa</taxon>
        <taxon>Evosea</taxon>
        <taxon>Eumycetozoa</taxon>
        <taxon>Dictyostelia</taxon>
        <taxon>Dictyosteliales</taxon>
        <taxon>Raperosteliaceae</taxon>
        <taxon>Tieghemostelium</taxon>
    </lineage>
</organism>
<keyword evidence="2" id="KW-1185">Reference proteome</keyword>
<dbReference type="InParanoid" id="A0A151ZC19"/>
<dbReference type="Gene3D" id="3.80.10.10">
    <property type="entry name" value="Ribonuclease Inhibitor"/>
    <property type="match status" value="1"/>
</dbReference>
<dbReference type="InterPro" id="IPR032675">
    <property type="entry name" value="LRR_dom_sf"/>
</dbReference>